<proteinExistence type="predicted"/>
<dbReference type="EMBL" id="MFAB01000026">
    <property type="protein sequence ID" value="OGD68470.1"/>
    <property type="molecule type" value="Genomic_DNA"/>
</dbReference>
<organism evidence="1 2">
    <name type="scientific">Candidatus Campbellbacteria bacterium RIFCSPLOWO2_01_FULL_34_15</name>
    <dbReference type="NCBI Taxonomy" id="1797579"/>
    <lineage>
        <taxon>Bacteria</taxon>
        <taxon>Candidatus Campbelliibacteriota</taxon>
    </lineage>
</organism>
<comment type="caution">
    <text evidence="1">The sequence shown here is derived from an EMBL/GenBank/DDBJ whole genome shotgun (WGS) entry which is preliminary data.</text>
</comment>
<evidence type="ECO:0000313" key="1">
    <source>
        <dbReference type="EMBL" id="OGD68470.1"/>
    </source>
</evidence>
<dbReference type="Proteomes" id="UP000176865">
    <property type="component" value="Unassembled WGS sequence"/>
</dbReference>
<evidence type="ECO:0000313" key="2">
    <source>
        <dbReference type="Proteomes" id="UP000176865"/>
    </source>
</evidence>
<protein>
    <submittedName>
        <fullName evidence="1">Uncharacterized protein</fullName>
    </submittedName>
</protein>
<accession>A0A1F5EMB9</accession>
<name>A0A1F5EMB9_9BACT</name>
<dbReference type="AlphaFoldDB" id="A0A1F5EMB9"/>
<sequence>MSEIFKGVLETGRIYTLSKDNHFVVEPCSGKDSFFEGKQYHWIINTEINDPESTYQHRITRCVSKIVVLGVPSLFEVVADEEGACFSVEITFNNEKGNYWICVCKRVPSFIF</sequence>
<dbReference type="STRING" id="1797579.A2996_01630"/>
<gene>
    <name evidence="1" type="ORF">A2996_01630</name>
</gene>
<reference evidence="1 2" key="1">
    <citation type="journal article" date="2016" name="Nat. Commun.">
        <title>Thousands of microbial genomes shed light on interconnected biogeochemical processes in an aquifer system.</title>
        <authorList>
            <person name="Anantharaman K."/>
            <person name="Brown C.T."/>
            <person name="Hug L.A."/>
            <person name="Sharon I."/>
            <person name="Castelle C.J."/>
            <person name="Probst A.J."/>
            <person name="Thomas B.C."/>
            <person name="Singh A."/>
            <person name="Wilkins M.J."/>
            <person name="Karaoz U."/>
            <person name="Brodie E.L."/>
            <person name="Williams K.H."/>
            <person name="Hubbard S.S."/>
            <person name="Banfield J.F."/>
        </authorList>
    </citation>
    <scope>NUCLEOTIDE SEQUENCE [LARGE SCALE GENOMIC DNA]</scope>
</reference>